<dbReference type="GO" id="GO:0004867">
    <property type="term" value="F:serine-type endopeptidase inhibitor activity"/>
    <property type="evidence" value="ECO:0007669"/>
    <property type="project" value="UniProtKB-UniRule"/>
</dbReference>
<dbReference type="InterPro" id="IPR008037">
    <property type="entry name" value="Pacifastin_dom"/>
</dbReference>
<gene>
    <name evidence="4" type="ORF">ILUMI_20033</name>
</gene>
<keyword evidence="2" id="KW-0812">Transmembrane</keyword>
<sequence length="130" mass="14905">MKFNYVGELATIKLLNAFNCNFTSLFEITMKFILFVPVCLVLVECLRSCAYRKRRFGKTLCRKGETYVENECNFCLCRAGVIGICTTMTCEWAQSLKACKVGTRWMKKCNRCWCIKNVGQVCEHHNCGGI</sequence>
<comment type="caution">
    <text evidence="1">Lacks conserved residue(s) required for the propagation of feature annotation.</text>
</comment>
<dbReference type="AlphaFoldDB" id="A0A8K0FZB0"/>
<comment type="similarity">
    <text evidence="1">Belongs to the protease inhibitor I19 family.</text>
</comment>
<name>A0A8K0FZB0_IGNLU</name>
<dbReference type="Proteomes" id="UP000801492">
    <property type="component" value="Unassembled WGS sequence"/>
</dbReference>
<reference evidence="4" key="1">
    <citation type="submission" date="2019-08" db="EMBL/GenBank/DDBJ databases">
        <title>The genome of the North American firefly Photinus pyralis.</title>
        <authorList>
            <consortium name="Photinus pyralis genome working group"/>
            <person name="Fallon T.R."/>
            <person name="Sander Lower S.E."/>
            <person name="Weng J.-K."/>
        </authorList>
    </citation>
    <scope>NUCLEOTIDE SEQUENCE</scope>
    <source>
        <strain evidence="4">TRF0915ILg1</strain>
        <tissue evidence="4">Whole body</tissue>
    </source>
</reference>
<evidence type="ECO:0000256" key="1">
    <source>
        <dbReference type="PROSITE-ProRule" id="PRU00776"/>
    </source>
</evidence>
<keyword evidence="5" id="KW-1185">Reference proteome</keyword>
<organism evidence="4 5">
    <name type="scientific">Ignelater luminosus</name>
    <name type="common">Cucubano</name>
    <name type="synonym">Pyrophorus luminosus</name>
    <dbReference type="NCBI Taxonomy" id="2038154"/>
    <lineage>
        <taxon>Eukaryota</taxon>
        <taxon>Metazoa</taxon>
        <taxon>Ecdysozoa</taxon>
        <taxon>Arthropoda</taxon>
        <taxon>Hexapoda</taxon>
        <taxon>Insecta</taxon>
        <taxon>Pterygota</taxon>
        <taxon>Neoptera</taxon>
        <taxon>Endopterygota</taxon>
        <taxon>Coleoptera</taxon>
        <taxon>Polyphaga</taxon>
        <taxon>Elateriformia</taxon>
        <taxon>Elateroidea</taxon>
        <taxon>Elateridae</taxon>
        <taxon>Agrypninae</taxon>
        <taxon>Pyrophorini</taxon>
        <taxon>Ignelater</taxon>
    </lineage>
</organism>
<keyword evidence="1" id="KW-0646">Protease inhibitor</keyword>
<keyword evidence="1" id="KW-1015">Disulfide bond</keyword>
<feature type="disulfide bond" evidence="1">
    <location>
        <begin position="75"/>
        <end position="85"/>
    </location>
</feature>
<dbReference type="EMBL" id="VTPC01088573">
    <property type="protein sequence ID" value="KAF2886140.1"/>
    <property type="molecule type" value="Genomic_DNA"/>
</dbReference>
<keyword evidence="2" id="KW-1133">Transmembrane helix</keyword>
<evidence type="ECO:0000256" key="2">
    <source>
        <dbReference type="SAM" id="Phobius"/>
    </source>
</evidence>
<keyword evidence="1" id="KW-0722">Serine protease inhibitor</keyword>
<dbReference type="PROSITE" id="PS51446">
    <property type="entry name" value="PACIFASTIN"/>
    <property type="match status" value="1"/>
</dbReference>
<evidence type="ECO:0000313" key="5">
    <source>
        <dbReference type="Proteomes" id="UP000801492"/>
    </source>
</evidence>
<keyword evidence="2" id="KW-0472">Membrane</keyword>
<accession>A0A8K0FZB0</accession>
<feature type="disulfide bond" evidence="1">
    <location>
        <begin position="72"/>
        <end position="90"/>
    </location>
</feature>
<feature type="domain" description="Pacifastin" evidence="3">
    <location>
        <begin position="58"/>
        <end position="93"/>
    </location>
</feature>
<comment type="caution">
    <text evidence="4">The sequence shown here is derived from an EMBL/GenBank/DDBJ whole genome shotgun (WGS) entry which is preliminary data.</text>
</comment>
<proteinExistence type="inferred from homology"/>
<protein>
    <recommendedName>
        <fullName evidence="3">Pacifastin domain-containing protein</fullName>
    </recommendedName>
</protein>
<evidence type="ECO:0000313" key="4">
    <source>
        <dbReference type="EMBL" id="KAF2886140.1"/>
    </source>
</evidence>
<evidence type="ECO:0000259" key="3">
    <source>
        <dbReference type="PROSITE" id="PS51446"/>
    </source>
</evidence>
<feature type="transmembrane region" description="Helical" evidence="2">
    <location>
        <begin position="28"/>
        <end position="46"/>
    </location>
</feature>